<dbReference type="CDD" id="cd06591">
    <property type="entry name" value="GH31_xylosidase_XylS"/>
    <property type="match status" value="1"/>
</dbReference>
<dbReference type="SUPFAM" id="SSF51011">
    <property type="entry name" value="Glycosyl hydrolase domain"/>
    <property type="match status" value="1"/>
</dbReference>
<dbReference type="InterPro" id="IPR011013">
    <property type="entry name" value="Gal_mutarotase_sf_dom"/>
</dbReference>
<dbReference type="Gene3D" id="2.60.40.1180">
    <property type="entry name" value="Golgi alpha-mannosidase II"/>
    <property type="match status" value="2"/>
</dbReference>
<evidence type="ECO:0000259" key="5">
    <source>
        <dbReference type="Pfam" id="PF13802"/>
    </source>
</evidence>
<dbReference type="InterPro" id="IPR000322">
    <property type="entry name" value="Glyco_hydro_31_TIM"/>
</dbReference>
<dbReference type="InterPro" id="IPR013780">
    <property type="entry name" value="Glyco_hydro_b"/>
</dbReference>
<dbReference type="SUPFAM" id="SSF74650">
    <property type="entry name" value="Galactose mutarotase-like"/>
    <property type="match status" value="1"/>
</dbReference>
<dbReference type="Gene3D" id="2.60.40.1760">
    <property type="entry name" value="glycosyl hydrolase (family 31)"/>
    <property type="match status" value="2"/>
</dbReference>
<gene>
    <name evidence="8" type="ORF">ACG00Y_23420</name>
</gene>
<keyword evidence="9" id="KW-1185">Reference proteome</keyword>
<dbReference type="CDD" id="cd14752">
    <property type="entry name" value="GH31_N"/>
    <property type="match status" value="1"/>
</dbReference>
<keyword evidence="3" id="KW-0732">Signal</keyword>
<evidence type="ECO:0000259" key="6">
    <source>
        <dbReference type="Pfam" id="PF17137"/>
    </source>
</evidence>
<feature type="domain" description="Glycosyl hydrolase family 31 C-terminal" evidence="7">
    <location>
        <begin position="707"/>
        <end position="795"/>
    </location>
</feature>
<dbReference type="InterPro" id="IPR033403">
    <property type="entry name" value="DUF5110"/>
</dbReference>
<keyword evidence="2" id="KW-0326">Glycosidase</keyword>
<protein>
    <submittedName>
        <fullName evidence="8">TIM-barrel domain-containing protein</fullName>
    </submittedName>
</protein>
<evidence type="ECO:0000256" key="3">
    <source>
        <dbReference type="SAM" id="SignalP"/>
    </source>
</evidence>
<feature type="domain" description="Glycoside hydrolase family 31 TIM barrel" evidence="4">
    <location>
        <begin position="389"/>
        <end position="699"/>
    </location>
</feature>
<evidence type="ECO:0000313" key="8">
    <source>
        <dbReference type="EMBL" id="MFG6432885.1"/>
    </source>
</evidence>
<evidence type="ECO:0000256" key="2">
    <source>
        <dbReference type="RuleBase" id="RU361185"/>
    </source>
</evidence>
<dbReference type="PANTHER" id="PTHR43863:SF2">
    <property type="entry name" value="MALTASE-GLUCOAMYLASE"/>
    <property type="match status" value="1"/>
</dbReference>
<sequence length="905" mass="100690">MDSKRTLSRREALRAALAAAATPLGAAAATAAMATSTVANAAAGNAAPGSAAARRAQASLAPEWVLTTPQGTLRISALCDRALRVRFLPPQTPMQAPPPSLALLPGRAKPLMKQTSRADATRLELPAIRCEVNHETGALRFFDRNGALLLSEAPGTRRLTPSRLGDEPVFIAEQAFESPVGERLYGTGCFQDGAMDLRGFPRRLTQVNSQISLPFMLSSRGYGLLWHNNGMVELNMPEQRVALTRANVESKSEVVDVTTTTGNAQVVRNLKRFEGTFETRTAGRFAFLLDVGRAMGSRHSVEIDGKSCVEMVNHWLPPTVGFVVELPAGEHHVRVHADDGDSPSLRFGAVHASTTWRSPVADAIDYVVIAGPSADEVFEGYREISGAAPMMPRWAYGYIHCRERFRSSQEIVDTLREFRRRKLPVDVMVQDWQYWGRHGWNAMRFDEAHYPDPAALVREVHGLNGRLMLSVWAKIARDTELGRTTAAGGHYIDQTDWIDFFDPKAAAFYWNNQRERLLKLGIDAWWQDATEPENDDLVGRRTAAGRGERVRLAYPWYVTRTVYEGQRQAAPDRRVMIMTRSAFPGQQRHAAATWSGDIGNDWDTLKRQIPAGLNMAAAGYAYWTVDAGGFFRPGDGQYTDKAYHERLIRWFQYATFLPLQRVHGYMTNTEFWRYGDTVETVARQYLELRYQLLPYLYSLAHEVHAKGAPIMRPLVFDFPQDQQALDQAHSYMFGRALHVAPVTAPDVASWPVYLPQSAGGWVDFWTGERRAGGRTHDVASPLERMPVHLRSGSILPLGPVLQSTAEATGEVLDLYVVPGADGAFDLYEDGGLDYAYEKGGFSAIRMTWDDKRGVLRLAARSGRFAGMRTTKRLRIHRLGDGGSALQSTPLRELVYTGRAVEIRLG</sequence>
<dbReference type="PROSITE" id="PS51318">
    <property type="entry name" value="TAT"/>
    <property type="match status" value="1"/>
</dbReference>
<reference evidence="8 9" key="1">
    <citation type="submission" date="2024-08" db="EMBL/GenBank/DDBJ databases">
        <authorList>
            <person name="Lu H."/>
        </authorList>
    </citation>
    <scope>NUCLEOTIDE SEQUENCE [LARGE SCALE GENOMIC DNA]</scope>
    <source>
        <strain evidence="8 9">LYH14W</strain>
    </source>
</reference>
<feature type="domain" description="Glycoside hydrolase family 31 N-terminal" evidence="5">
    <location>
        <begin position="72"/>
        <end position="228"/>
    </location>
</feature>
<dbReference type="PANTHER" id="PTHR43863">
    <property type="entry name" value="HYDROLASE, PUTATIVE (AFU_ORTHOLOGUE AFUA_1G03140)-RELATED"/>
    <property type="match status" value="1"/>
</dbReference>
<dbReference type="Pfam" id="PF01055">
    <property type="entry name" value="Glyco_hydro_31_2nd"/>
    <property type="match status" value="1"/>
</dbReference>
<feature type="signal peptide" evidence="3">
    <location>
        <begin position="1"/>
        <end position="41"/>
    </location>
</feature>
<dbReference type="SUPFAM" id="SSF51445">
    <property type="entry name" value="(Trans)glycosidases"/>
    <property type="match status" value="1"/>
</dbReference>
<dbReference type="InterPro" id="IPR025887">
    <property type="entry name" value="Glyco_hydro_31_N_dom"/>
</dbReference>
<dbReference type="EMBL" id="JBIGHV010000010">
    <property type="protein sequence ID" value="MFG6432885.1"/>
    <property type="molecule type" value="Genomic_DNA"/>
</dbReference>
<dbReference type="InterPro" id="IPR051816">
    <property type="entry name" value="Glycosyl_Hydrolase_31"/>
</dbReference>
<dbReference type="Pfam" id="PF21365">
    <property type="entry name" value="Glyco_hydro_31_3rd"/>
    <property type="match status" value="1"/>
</dbReference>
<evidence type="ECO:0000313" key="9">
    <source>
        <dbReference type="Proteomes" id="UP001606210"/>
    </source>
</evidence>
<dbReference type="Proteomes" id="UP001606210">
    <property type="component" value="Unassembled WGS sequence"/>
</dbReference>
<name>A0ABW7FAR9_9BURK</name>
<keyword evidence="2" id="KW-0378">Hydrolase</keyword>
<feature type="chain" id="PRO_5045380637" evidence="3">
    <location>
        <begin position="42"/>
        <end position="905"/>
    </location>
</feature>
<dbReference type="InterPro" id="IPR017853">
    <property type="entry name" value="GH"/>
</dbReference>
<evidence type="ECO:0000256" key="1">
    <source>
        <dbReference type="ARBA" id="ARBA00007806"/>
    </source>
</evidence>
<dbReference type="Gene3D" id="3.20.20.80">
    <property type="entry name" value="Glycosidases"/>
    <property type="match status" value="1"/>
</dbReference>
<proteinExistence type="inferred from homology"/>
<dbReference type="InterPro" id="IPR006311">
    <property type="entry name" value="TAT_signal"/>
</dbReference>
<dbReference type="Pfam" id="PF17137">
    <property type="entry name" value="DUF5110"/>
    <property type="match status" value="1"/>
</dbReference>
<comment type="caution">
    <text evidence="8">The sequence shown here is derived from an EMBL/GenBank/DDBJ whole genome shotgun (WGS) entry which is preliminary data.</text>
</comment>
<organism evidence="8 9">
    <name type="scientific">Pelomonas parva</name>
    <dbReference type="NCBI Taxonomy" id="3299032"/>
    <lineage>
        <taxon>Bacteria</taxon>
        <taxon>Pseudomonadati</taxon>
        <taxon>Pseudomonadota</taxon>
        <taxon>Betaproteobacteria</taxon>
        <taxon>Burkholderiales</taxon>
        <taxon>Sphaerotilaceae</taxon>
        <taxon>Roseateles</taxon>
    </lineage>
</organism>
<dbReference type="InterPro" id="IPR048395">
    <property type="entry name" value="Glyco_hydro_31_C"/>
</dbReference>
<evidence type="ECO:0000259" key="4">
    <source>
        <dbReference type="Pfam" id="PF01055"/>
    </source>
</evidence>
<dbReference type="Pfam" id="PF13802">
    <property type="entry name" value="Gal_mutarotas_2"/>
    <property type="match status" value="1"/>
</dbReference>
<comment type="similarity">
    <text evidence="1 2">Belongs to the glycosyl hydrolase 31 family.</text>
</comment>
<accession>A0ABW7FAR9</accession>
<feature type="domain" description="DUF5110" evidence="6">
    <location>
        <begin position="812"/>
        <end position="875"/>
    </location>
</feature>
<dbReference type="Gene3D" id="2.60.120.380">
    <property type="match status" value="1"/>
</dbReference>
<evidence type="ECO:0000259" key="7">
    <source>
        <dbReference type="Pfam" id="PF21365"/>
    </source>
</evidence>